<evidence type="ECO:0000259" key="9">
    <source>
        <dbReference type="Pfam" id="PF00441"/>
    </source>
</evidence>
<dbReference type="SUPFAM" id="SSF56645">
    <property type="entry name" value="Acyl-CoA dehydrogenase NM domain-like"/>
    <property type="match status" value="1"/>
</dbReference>
<dbReference type="InterPro" id="IPR013786">
    <property type="entry name" value="AcylCoA_DH/ox_N"/>
</dbReference>
<dbReference type="PANTHER" id="PTHR43831:SF1">
    <property type="entry name" value="ISOBUTYRYL-COA DEHYDROGENASE, MITOCHONDRIAL"/>
    <property type="match status" value="1"/>
</dbReference>
<evidence type="ECO:0000256" key="2">
    <source>
        <dbReference type="ARBA" id="ARBA00005109"/>
    </source>
</evidence>
<evidence type="ECO:0000259" key="11">
    <source>
        <dbReference type="Pfam" id="PF02771"/>
    </source>
</evidence>
<proteinExistence type="inferred from homology"/>
<comment type="caution">
    <text evidence="12">The sequence shown here is derived from an EMBL/GenBank/DDBJ whole genome shotgun (WGS) entry which is preliminary data.</text>
</comment>
<dbReference type="Gene3D" id="1.20.140.10">
    <property type="entry name" value="Butyryl-CoA Dehydrogenase, subunit A, domain 3"/>
    <property type="match status" value="1"/>
</dbReference>
<accession>A0A511ULH6</accession>
<feature type="domain" description="Acyl-CoA oxidase/dehydrogenase middle" evidence="10">
    <location>
        <begin position="122"/>
        <end position="214"/>
    </location>
</feature>
<comment type="pathway">
    <text evidence="2">Amino-acid degradation; L-valine degradation.</text>
</comment>
<feature type="domain" description="Acyl-CoA dehydrogenase/oxidase N-terminal" evidence="11">
    <location>
        <begin position="6"/>
        <end position="117"/>
    </location>
</feature>
<evidence type="ECO:0000259" key="10">
    <source>
        <dbReference type="Pfam" id="PF02770"/>
    </source>
</evidence>
<evidence type="ECO:0000256" key="8">
    <source>
        <dbReference type="RuleBase" id="RU362125"/>
    </source>
</evidence>
<dbReference type="FunFam" id="1.20.140.10:FF:000001">
    <property type="entry name" value="Acyl-CoA dehydrogenase"/>
    <property type="match status" value="1"/>
</dbReference>
<comment type="cofactor">
    <cofactor evidence="1 8">
        <name>FAD</name>
        <dbReference type="ChEBI" id="CHEBI:57692"/>
    </cofactor>
</comment>
<feature type="domain" description="Acyl-CoA dehydrogenase/oxidase C-terminal" evidence="9">
    <location>
        <begin position="227"/>
        <end position="377"/>
    </location>
</feature>
<evidence type="ECO:0000256" key="4">
    <source>
        <dbReference type="ARBA" id="ARBA00022456"/>
    </source>
</evidence>
<keyword evidence="7 8" id="KW-0560">Oxidoreductase</keyword>
<dbReference type="InterPro" id="IPR009075">
    <property type="entry name" value="AcylCo_DH/oxidase_C"/>
</dbReference>
<dbReference type="PROSITE" id="PS00073">
    <property type="entry name" value="ACYL_COA_DH_2"/>
    <property type="match status" value="1"/>
</dbReference>
<evidence type="ECO:0000256" key="6">
    <source>
        <dbReference type="ARBA" id="ARBA00022827"/>
    </source>
</evidence>
<dbReference type="InterPro" id="IPR006089">
    <property type="entry name" value="Acyl-CoA_DH_CS"/>
</dbReference>
<dbReference type="SUPFAM" id="SSF47203">
    <property type="entry name" value="Acyl-CoA dehydrogenase C-terminal domain-like"/>
    <property type="match status" value="1"/>
</dbReference>
<name>A0A511ULH6_9GAMM</name>
<keyword evidence="4" id="KW-0101">Branched-chain amino acid catabolism</keyword>
<dbReference type="PANTHER" id="PTHR43831">
    <property type="entry name" value="ISOBUTYRYL-COA DEHYDROGENASE"/>
    <property type="match status" value="1"/>
</dbReference>
<dbReference type="Proteomes" id="UP000321303">
    <property type="component" value="Unassembled WGS sequence"/>
</dbReference>
<dbReference type="EMBL" id="BJXV01000005">
    <property type="protein sequence ID" value="GEN27440.1"/>
    <property type="molecule type" value="Genomic_DNA"/>
</dbReference>
<dbReference type="InterPro" id="IPR037069">
    <property type="entry name" value="AcylCoA_DH/ox_N_sf"/>
</dbReference>
<dbReference type="InterPro" id="IPR006091">
    <property type="entry name" value="Acyl-CoA_Oxase/DH_mid-dom"/>
</dbReference>
<reference evidence="12 13" key="1">
    <citation type="submission" date="2019-07" db="EMBL/GenBank/DDBJ databases">
        <title>Whole genome shotgun sequence of Halomonas variabilis NBRC 102410.</title>
        <authorList>
            <person name="Hosoyama A."/>
            <person name="Uohara A."/>
            <person name="Ohji S."/>
            <person name="Ichikawa N."/>
        </authorList>
    </citation>
    <scope>NUCLEOTIDE SEQUENCE [LARGE SCALE GENOMIC DNA]</scope>
    <source>
        <strain evidence="12 13">NBRC 102410</strain>
    </source>
</reference>
<sequence length="384" mass="41664">MDFELSEDQVAFADMARAFAQNELEPHAAEWDQTAFFPVDVIRKAGELGFCSLYAPESVGGLGLSRLDASIIFEQLSMGCTSTTAYLTIHNMVTWMLANFGKPVAVAQWGEKLATGELLGSYCLTEPNAGSDAASLKTTAKRDGDDYLLNGSKMFISGAGSTDFLVVMARTGGEGAAGVSAFAVGAQADGISYGRKEEKMGWNSQPTRMITFEDLRVPASHLLGNEGDGFKIAMKGLDGGRINIASCSIGTAQQALNKARDYMLERKQFGKRLAEFQALQFRLADMATELVAARQLVRMAAAKLDAGHFDAPTYCAMAKRFATDVGFNVCDEALQLYGGNGYIKEYPMERYVRDTRVHRILEGSNEIMRLIIARRVLAEGATAL</sequence>
<dbReference type="InterPro" id="IPR046373">
    <property type="entry name" value="Acyl-CoA_Oxase/DH_mid-dom_sf"/>
</dbReference>
<dbReference type="Gene3D" id="1.10.540.10">
    <property type="entry name" value="Acyl-CoA dehydrogenase/oxidase, N-terminal domain"/>
    <property type="match status" value="1"/>
</dbReference>
<dbReference type="InterPro" id="IPR009100">
    <property type="entry name" value="AcylCoA_DH/oxidase_NM_dom_sf"/>
</dbReference>
<dbReference type="Pfam" id="PF02771">
    <property type="entry name" value="Acyl-CoA_dh_N"/>
    <property type="match status" value="1"/>
</dbReference>
<evidence type="ECO:0000256" key="7">
    <source>
        <dbReference type="ARBA" id="ARBA00023002"/>
    </source>
</evidence>
<comment type="similarity">
    <text evidence="3 8">Belongs to the acyl-CoA dehydrogenase family.</text>
</comment>
<protein>
    <submittedName>
        <fullName evidence="12">Acyl-CoA dehydrogenase</fullName>
    </submittedName>
</protein>
<dbReference type="GO" id="GO:0003995">
    <property type="term" value="F:acyl-CoA dehydrogenase activity"/>
    <property type="evidence" value="ECO:0007669"/>
    <property type="project" value="InterPro"/>
</dbReference>
<dbReference type="OrthoDB" id="9769473at2"/>
<keyword evidence="5 8" id="KW-0285">Flavoprotein</keyword>
<dbReference type="AlphaFoldDB" id="A0A511ULH6"/>
<keyword evidence="13" id="KW-1185">Reference proteome</keyword>
<dbReference type="InterPro" id="IPR052547">
    <property type="entry name" value="Mito_Isobutyryl-CoADH"/>
</dbReference>
<dbReference type="FunFam" id="2.40.110.10:FF:000001">
    <property type="entry name" value="Acyl-CoA dehydrogenase, mitochondrial"/>
    <property type="match status" value="1"/>
</dbReference>
<keyword evidence="6 8" id="KW-0274">FAD</keyword>
<organism evidence="12 13">
    <name type="scientific">Halovibrio variabilis</name>
    <dbReference type="NCBI Taxonomy" id="31910"/>
    <lineage>
        <taxon>Bacteria</taxon>
        <taxon>Pseudomonadati</taxon>
        <taxon>Pseudomonadota</taxon>
        <taxon>Gammaproteobacteria</taxon>
        <taxon>Oceanospirillales</taxon>
        <taxon>Halomonadaceae</taxon>
        <taxon>Halovibrio</taxon>
    </lineage>
</organism>
<evidence type="ECO:0000313" key="13">
    <source>
        <dbReference type="Proteomes" id="UP000321303"/>
    </source>
</evidence>
<dbReference type="Gene3D" id="2.40.110.10">
    <property type="entry name" value="Butyryl-CoA Dehydrogenase, subunit A, domain 2"/>
    <property type="match status" value="1"/>
</dbReference>
<dbReference type="RefSeq" id="WP_146873730.1">
    <property type="nucleotide sequence ID" value="NZ_BJXV01000005.1"/>
</dbReference>
<evidence type="ECO:0000256" key="3">
    <source>
        <dbReference type="ARBA" id="ARBA00009347"/>
    </source>
</evidence>
<dbReference type="Pfam" id="PF02770">
    <property type="entry name" value="Acyl-CoA_dh_M"/>
    <property type="match status" value="1"/>
</dbReference>
<dbReference type="GO" id="GO:0050660">
    <property type="term" value="F:flavin adenine dinucleotide binding"/>
    <property type="evidence" value="ECO:0007669"/>
    <property type="project" value="InterPro"/>
</dbReference>
<dbReference type="PROSITE" id="PS00072">
    <property type="entry name" value="ACYL_COA_DH_1"/>
    <property type="match status" value="1"/>
</dbReference>
<dbReference type="Pfam" id="PF00441">
    <property type="entry name" value="Acyl-CoA_dh_1"/>
    <property type="match status" value="1"/>
</dbReference>
<dbReference type="PIRSF" id="PIRSF016578">
    <property type="entry name" value="HsaA"/>
    <property type="match status" value="1"/>
</dbReference>
<evidence type="ECO:0000256" key="5">
    <source>
        <dbReference type="ARBA" id="ARBA00022630"/>
    </source>
</evidence>
<dbReference type="InterPro" id="IPR036250">
    <property type="entry name" value="AcylCo_DH-like_C"/>
</dbReference>
<gene>
    <name evidence="12" type="ORF">HVA01_10860</name>
</gene>
<evidence type="ECO:0000313" key="12">
    <source>
        <dbReference type="EMBL" id="GEN27440.1"/>
    </source>
</evidence>
<evidence type="ECO:0000256" key="1">
    <source>
        <dbReference type="ARBA" id="ARBA00001974"/>
    </source>
</evidence>
<dbReference type="GO" id="GO:0009083">
    <property type="term" value="P:branched-chain amino acid catabolic process"/>
    <property type="evidence" value="ECO:0007669"/>
    <property type="project" value="UniProtKB-KW"/>
</dbReference>